<evidence type="ECO:0000256" key="2">
    <source>
        <dbReference type="ARBA" id="ARBA00023136"/>
    </source>
</evidence>
<dbReference type="GO" id="GO:0016020">
    <property type="term" value="C:membrane"/>
    <property type="evidence" value="ECO:0007669"/>
    <property type="project" value="UniProtKB-SubCell"/>
</dbReference>
<sequence length="368" mass="41820">MVQIKNIIVIGLSIFLLSTSLYNKSVAQGKRIGEIELNDFVEKYAEEHRFNGTILIQKGGKEMYHQSFGLAERAYNTPMTNESVYPICSITKTFTAVLILQLVEQGKIVLSEKLHTYLPQYAEDAAHKVSVHELLNHTSGIANPDTIRAENFMKYGLGFYQHPYSLKDMVYRFSSRPLIHEPGDVFSYSNGDYLILGLILENIYQKPYENIVYERILQPLGMTNSGMLSHYKLIKGLTSSYFKQKDGDSLIPNIPIYMGNFYSAGGMYSTTSDLLKFDNALFGLKLIEEETLDKLLSPGLDDYGYSVWIKDTKGENRKYKRMERYGQIAGANAVWFHFLEEDVTIIILSNTNCTDLGDFALKIAKSVF</sequence>
<dbReference type="OrthoDB" id="9793489at2"/>
<protein>
    <submittedName>
        <fullName evidence="4">CubicO group peptidase (Beta-lactamase class C family)</fullName>
    </submittedName>
</protein>
<evidence type="ECO:0000256" key="1">
    <source>
        <dbReference type="ARBA" id="ARBA00004370"/>
    </source>
</evidence>
<dbReference type="PANTHER" id="PTHR46825:SF11">
    <property type="entry name" value="PENICILLIN-BINDING PROTEIN 4"/>
    <property type="match status" value="1"/>
</dbReference>
<comment type="subcellular location">
    <subcellularLocation>
        <location evidence="1">Membrane</location>
    </subcellularLocation>
</comment>
<keyword evidence="5" id="KW-1185">Reference proteome</keyword>
<proteinExistence type="predicted"/>
<comment type="caution">
    <text evidence="4">The sequence shown here is derived from an EMBL/GenBank/DDBJ whole genome shotgun (WGS) entry which is preliminary data.</text>
</comment>
<evidence type="ECO:0000313" key="5">
    <source>
        <dbReference type="Proteomes" id="UP000295292"/>
    </source>
</evidence>
<evidence type="ECO:0000259" key="3">
    <source>
        <dbReference type="Pfam" id="PF00144"/>
    </source>
</evidence>
<dbReference type="RefSeq" id="WP_133586496.1">
    <property type="nucleotide sequence ID" value="NZ_SNYV01000018.1"/>
</dbReference>
<reference evidence="4 5" key="1">
    <citation type="submission" date="2019-03" db="EMBL/GenBank/DDBJ databases">
        <title>Genomic Encyclopedia of Archaeal and Bacterial Type Strains, Phase II (KMG-II): from individual species to whole genera.</title>
        <authorList>
            <person name="Goeker M."/>
        </authorList>
    </citation>
    <scope>NUCLEOTIDE SEQUENCE [LARGE SCALE GENOMIC DNA]</scope>
    <source>
        <strain evidence="4 5">DSM 28353</strain>
    </source>
</reference>
<keyword evidence="2" id="KW-0472">Membrane</keyword>
<accession>A0A4R6W8P0</accession>
<dbReference type="PANTHER" id="PTHR46825">
    <property type="entry name" value="D-ALANYL-D-ALANINE-CARBOXYPEPTIDASE/ENDOPEPTIDASE AMPH"/>
    <property type="match status" value="1"/>
</dbReference>
<evidence type="ECO:0000313" key="4">
    <source>
        <dbReference type="EMBL" id="TDQ73931.1"/>
    </source>
</evidence>
<dbReference type="InterPro" id="IPR001466">
    <property type="entry name" value="Beta-lactam-related"/>
</dbReference>
<name>A0A4R6W8P0_9SPHI</name>
<feature type="domain" description="Beta-lactamase-related" evidence="3">
    <location>
        <begin position="38"/>
        <end position="352"/>
    </location>
</feature>
<dbReference type="EMBL" id="SNYV01000018">
    <property type="protein sequence ID" value="TDQ73931.1"/>
    <property type="molecule type" value="Genomic_DNA"/>
</dbReference>
<dbReference type="InterPro" id="IPR050491">
    <property type="entry name" value="AmpC-like"/>
</dbReference>
<dbReference type="Pfam" id="PF00144">
    <property type="entry name" value="Beta-lactamase"/>
    <property type="match status" value="1"/>
</dbReference>
<dbReference type="Proteomes" id="UP000295292">
    <property type="component" value="Unassembled WGS sequence"/>
</dbReference>
<dbReference type="InterPro" id="IPR012338">
    <property type="entry name" value="Beta-lactam/transpept-like"/>
</dbReference>
<dbReference type="SUPFAM" id="SSF56601">
    <property type="entry name" value="beta-lactamase/transpeptidase-like"/>
    <property type="match status" value="1"/>
</dbReference>
<dbReference type="AlphaFoldDB" id="A0A4R6W8P0"/>
<gene>
    <name evidence="4" type="ORF">CLV99_4369</name>
</gene>
<dbReference type="Gene3D" id="3.40.710.10">
    <property type="entry name" value="DD-peptidase/beta-lactamase superfamily"/>
    <property type="match status" value="1"/>
</dbReference>
<organism evidence="4 5">
    <name type="scientific">Sphingobacterium yanglingense</name>
    <dbReference type="NCBI Taxonomy" id="1437280"/>
    <lineage>
        <taxon>Bacteria</taxon>
        <taxon>Pseudomonadati</taxon>
        <taxon>Bacteroidota</taxon>
        <taxon>Sphingobacteriia</taxon>
        <taxon>Sphingobacteriales</taxon>
        <taxon>Sphingobacteriaceae</taxon>
        <taxon>Sphingobacterium</taxon>
    </lineage>
</organism>